<feature type="region of interest" description="Disordered" evidence="2">
    <location>
        <begin position="113"/>
        <end position="151"/>
    </location>
</feature>
<dbReference type="SUPFAM" id="SSF158499">
    <property type="entry name" value="DnaD domain-like"/>
    <property type="match status" value="1"/>
</dbReference>
<evidence type="ECO:0000313" key="4">
    <source>
        <dbReference type="EMBL" id="BBN97469.1"/>
    </source>
</evidence>
<dbReference type="PANTHER" id="PTHR37293:SF6">
    <property type="entry name" value="DNA REPLICATION PROTEIN DNAD"/>
    <property type="match status" value="1"/>
</dbReference>
<comment type="similarity">
    <text evidence="1">Belongs to the DnaB/DnaD family.</text>
</comment>
<dbReference type="InterPro" id="IPR053162">
    <property type="entry name" value="DnaD"/>
</dbReference>
<feature type="domain" description="DnaB/C C-terminal" evidence="3">
    <location>
        <begin position="190"/>
        <end position="253"/>
    </location>
</feature>
<dbReference type="Proteomes" id="UP000326951">
    <property type="component" value="Chromosome"/>
</dbReference>
<name>A0A5K7WUV6_9BACL</name>
<feature type="compositionally biased region" description="Basic and acidic residues" evidence="2">
    <location>
        <begin position="120"/>
        <end position="129"/>
    </location>
</feature>
<evidence type="ECO:0000313" key="5">
    <source>
        <dbReference type="Proteomes" id="UP000326951"/>
    </source>
</evidence>
<dbReference type="InterPro" id="IPR034829">
    <property type="entry name" value="DnaD-like_sf"/>
</dbReference>
<protein>
    <recommendedName>
        <fullName evidence="3">DnaB/C C-terminal domain-containing protein</fullName>
    </recommendedName>
</protein>
<dbReference type="Gene3D" id="1.10.10.630">
    <property type="entry name" value="DnaD domain-like"/>
    <property type="match status" value="1"/>
</dbReference>
<dbReference type="PANTHER" id="PTHR37293">
    <property type="entry name" value="PHAGE REPLICATION PROTEIN-RELATED"/>
    <property type="match status" value="1"/>
</dbReference>
<feature type="region of interest" description="Disordered" evidence="2">
    <location>
        <begin position="262"/>
        <end position="298"/>
    </location>
</feature>
<sequence length="312" mass="35926">MNYFEIVRSYNEFLIAKRVGAKANSLFYALIGKCNTLRFPAKLSIYNSELRDLSGLSKDELSPARNKLTQVQVNDQYLVKYKSQGTRKPGDYWINYEGFVNYFQNEPVKDWSSIPTNIKPQKEPSDNKSENPPNSGANPNANHDTNDGVNRQKLIGKSDTLLTDCNEPNVTNKTAATRKANFFDSYMICFGRQPSPLQREEMIKCIDEDGLPEELVCYALEKASRNGKGYSYARSIMNDWAQKKIKTIAQADEDRRKFLDSLRKERGQQTRTHQEVVPEWMNKPKPDKPPEEEDPEAVKKRVEYLNDYLSKI</sequence>
<dbReference type="NCBIfam" id="TIGR01446">
    <property type="entry name" value="DnaD_dom"/>
    <property type="match status" value="1"/>
</dbReference>
<gene>
    <name evidence="4" type="ORF">St703_01740</name>
</gene>
<accession>A0A5K7WUV6</accession>
<reference evidence="4 5" key="1">
    <citation type="submission" date="2019-09" db="EMBL/GenBank/DDBJ databases">
        <title>Complete genome sequence of Sporolactobacillus terrae 70-3.</title>
        <authorList>
            <person name="Tanaka N."/>
            <person name="Shiwa Y."/>
            <person name="Fujita N."/>
            <person name="Tanasupawat S."/>
        </authorList>
    </citation>
    <scope>NUCLEOTIDE SEQUENCE [LARGE SCALE GENOMIC DNA]</scope>
    <source>
        <strain evidence="4 5">70-3</strain>
    </source>
</reference>
<dbReference type="Pfam" id="PF07261">
    <property type="entry name" value="DnaB_2"/>
    <property type="match status" value="1"/>
</dbReference>
<dbReference type="InterPro" id="IPR006343">
    <property type="entry name" value="DnaB/C_C"/>
</dbReference>
<evidence type="ECO:0000256" key="1">
    <source>
        <dbReference type="ARBA" id="ARBA00093462"/>
    </source>
</evidence>
<organism evidence="4 5">
    <name type="scientific">Sporolactobacillus terrae</name>
    <dbReference type="NCBI Taxonomy" id="269673"/>
    <lineage>
        <taxon>Bacteria</taxon>
        <taxon>Bacillati</taxon>
        <taxon>Bacillota</taxon>
        <taxon>Bacilli</taxon>
        <taxon>Bacillales</taxon>
        <taxon>Sporolactobacillaceae</taxon>
        <taxon>Sporolactobacillus</taxon>
    </lineage>
</organism>
<evidence type="ECO:0000256" key="2">
    <source>
        <dbReference type="SAM" id="MobiDB-lite"/>
    </source>
</evidence>
<dbReference type="AlphaFoldDB" id="A0A5K7WUV6"/>
<proteinExistence type="inferred from homology"/>
<dbReference type="EMBL" id="AP021853">
    <property type="protein sequence ID" value="BBN97469.1"/>
    <property type="molecule type" value="Genomic_DNA"/>
</dbReference>
<feature type="compositionally biased region" description="Low complexity" evidence="2">
    <location>
        <begin position="131"/>
        <end position="142"/>
    </location>
</feature>
<feature type="compositionally biased region" description="Basic and acidic residues" evidence="2">
    <location>
        <begin position="262"/>
        <end position="289"/>
    </location>
</feature>
<evidence type="ECO:0000259" key="3">
    <source>
        <dbReference type="Pfam" id="PF07261"/>
    </source>
</evidence>
<dbReference type="RefSeq" id="WP_152080053.1">
    <property type="nucleotide sequence ID" value="NZ_AP021853.1"/>
</dbReference>